<keyword evidence="2" id="KW-1185">Reference proteome</keyword>
<name>A0ACB7SI45_HYAAI</name>
<reference evidence="1" key="1">
    <citation type="submission" date="2020-05" db="EMBL/GenBank/DDBJ databases">
        <title>Large-scale comparative analyses of tick genomes elucidate their genetic diversity and vector capacities.</title>
        <authorList>
            <person name="Jia N."/>
            <person name="Wang J."/>
            <person name="Shi W."/>
            <person name="Du L."/>
            <person name="Sun Y."/>
            <person name="Zhan W."/>
            <person name="Jiang J."/>
            <person name="Wang Q."/>
            <person name="Zhang B."/>
            <person name="Ji P."/>
            <person name="Sakyi L.B."/>
            <person name="Cui X."/>
            <person name="Yuan T."/>
            <person name="Jiang B."/>
            <person name="Yang W."/>
            <person name="Lam T.T.-Y."/>
            <person name="Chang Q."/>
            <person name="Ding S."/>
            <person name="Wang X."/>
            <person name="Zhu J."/>
            <person name="Ruan X."/>
            <person name="Zhao L."/>
            <person name="Wei J."/>
            <person name="Que T."/>
            <person name="Du C."/>
            <person name="Cheng J."/>
            <person name="Dai P."/>
            <person name="Han X."/>
            <person name="Huang E."/>
            <person name="Gao Y."/>
            <person name="Liu J."/>
            <person name="Shao H."/>
            <person name="Ye R."/>
            <person name="Li L."/>
            <person name="Wei W."/>
            <person name="Wang X."/>
            <person name="Wang C."/>
            <person name="Yang T."/>
            <person name="Huo Q."/>
            <person name="Li W."/>
            <person name="Guo W."/>
            <person name="Chen H."/>
            <person name="Zhou L."/>
            <person name="Ni X."/>
            <person name="Tian J."/>
            <person name="Zhou Y."/>
            <person name="Sheng Y."/>
            <person name="Liu T."/>
            <person name="Pan Y."/>
            <person name="Xia L."/>
            <person name="Li J."/>
            <person name="Zhao F."/>
            <person name="Cao W."/>
        </authorList>
    </citation>
    <scope>NUCLEOTIDE SEQUENCE</scope>
    <source>
        <strain evidence="1">Hyas-2018</strain>
    </source>
</reference>
<protein>
    <submittedName>
        <fullName evidence="1">Uncharacterized protein</fullName>
    </submittedName>
</protein>
<evidence type="ECO:0000313" key="2">
    <source>
        <dbReference type="Proteomes" id="UP000821845"/>
    </source>
</evidence>
<comment type="caution">
    <text evidence="1">The sequence shown here is derived from an EMBL/GenBank/DDBJ whole genome shotgun (WGS) entry which is preliminary data.</text>
</comment>
<dbReference type="EMBL" id="CM023484">
    <property type="protein sequence ID" value="KAH6934360.1"/>
    <property type="molecule type" value="Genomic_DNA"/>
</dbReference>
<proteinExistence type="predicted"/>
<evidence type="ECO:0000313" key="1">
    <source>
        <dbReference type="EMBL" id="KAH6934360.1"/>
    </source>
</evidence>
<sequence length="579" mass="66798">MRSEGVVRRRERVATPSAAEMRTAEKKLRLKFRVLRIVVGTLMLSGLLYQATGTLVSFLRRPTVVDVLIESTQTLRFPGISVCVTNWIKKDKLCERYPTFCNLTEDKIPELRRILDQDGNLGEIALDATDVIQTTIEDPTLYYYKFILEDKQIVQSFSRLPKYMCYTLNWKGNQEMSAYHEYPPLFDFSMFITWKISRLVSLDRYVADVGFHHVDSLDAGAKHTVILEPNGNYEYSIEQKGSIALPAPYDTNCVDYKMFGKHRFYPAYMTQTLCMEECRMNITFLNCGCIMKTYPFRNKLDEVMCDDEQTADCVLKRSKAIYDRVCREACRNPCEETTYDITLGYQSRESGVPFNGYYYLNMKLTIPIRYVAILKTIPMYTSTTVLAVIGGYLGFWLGLSMYSGVTKILLRVQAVIGKRIKDPLNRARSLRCYMLGGCLACLFRTLRLVCQAVCAAFCVMQARTDIIQYESYPTAVMYGYDRMTGIHFPAQRIVGAYLTVTVKLIEYSYARKDVIFDCKFVSGDAACQDFDCTELWQPSYTLAFETVCHTFDLARNRTGPYWDCPSPWKYSEYPREIYL</sequence>
<dbReference type="Proteomes" id="UP000821845">
    <property type="component" value="Chromosome 4"/>
</dbReference>
<accession>A0ACB7SI45</accession>
<organism evidence="1 2">
    <name type="scientific">Hyalomma asiaticum</name>
    <name type="common">Tick</name>
    <dbReference type="NCBI Taxonomy" id="266040"/>
    <lineage>
        <taxon>Eukaryota</taxon>
        <taxon>Metazoa</taxon>
        <taxon>Ecdysozoa</taxon>
        <taxon>Arthropoda</taxon>
        <taxon>Chelicerata</taxon>
        <taxon>Arachnida</taxon>
        <taxon>Acari</taxon>
        <taxon>Parasitiformes</taxon>
        <taxon>Ixodida</taxon>
        <taxon>Ixodoidea</taxon>
        <taxon>Ixodidae</taxon>
        <taxon>Hyalomminae</taxon>
        <taxon>Hyalomma</taxon>
    </lineage>
</organism>
<gene>
    <name evidence="1" type="ORF">HPB50_023379</name>
</gene>